<reference evidence="3" key="1">
    <citation type="submission" date="2025-08" db="UniProtKB">
        <authorList>
            <consortium name="RefSeq"/>
        </authorList>
    </citation>
    <scope>IDENTIFICATION</scope>
    <source>
        <strain evidence="3">15112-1751.03</strain>
        <tissue evidence="3">Whole Adult</tissue>
    </source>
</reference>
<accession>A0A6P8XE81</accession>
<feature type="signal peptide" evidence="1">
    <location>
        <begin position="1"/>
        <end position="31"/>
    </location>
</feature>
<dbReference type="GO" id="GO:1990904">
    <property type="term" value="C:ribonucleoprotein complex"/>
    <property type="evidence" value="ECO:0007669"/>
    <property type="project" value="UniProtKB-KW"/>
</dbReference>
<evidence type="ECO:0000313" key="3">
    <source>
        <dbReference type="RefSeq" id="XP_034114596.1"/>
    </source>
</evidence>
<dbReference type="RefSeq" id="XP_034114596.1">
    <property type="nucleotide sequence ID" value="XM_034258705.2"/>
</dbReference>
<feature type="chain" id="PRO_5028356149" evidence="1">
    <location>
        <begin position="32"/>
        <end position="141"/>
    </location>
</feature>
<organism evidence="2 3">
    <name type="scientific">Drosophila albomicans</name>
    <name type="common">Fruit fly</name>
    <dbReference type="NCBI Taxonomy" id="7291"/>
    <lineage>
        <taxon>Eukaryota</taxon>
        <taxon>Metazoa</taxon>
        <taxon>Ecdysozoa</taxon>
        <taxon>Arthropoda</taxon>
        <taxon>Hexapoda</taxon>
        <taxon>Insecta</taxon>
        <taxon>Pterygota</taxon>
        <taxon>Neoptera</taxon>
        <taxon>Endopterygota</taxon>
        <taxon>Diptera</taxon>
        <taxon>Brachycera</taxon>
        <taxon>Muscomorpha</taxon>
        <taxon>Ephydroidea</taxon>
        <taxon>Drosophilidae</taxon>
        <taxon>Drosophila</taxon>
    </lineage>
</organism>
<name>A0A6P8XE81_DROAB</name>
<gene>
    <name evidence="3" type="primary">LOC117574762</name>
</gene>
<keyword evidence="2" id="KW-1185">Reference proteome</keyword>
<keyword evidence="1" id="KW-0732">Signal</keyword>
<dbReference type="AlphaFoldDB" id="A0A6P8XE81"/>
<protein>
    <submittedName>
        <fullName evidence="3">Heterogeneous nuclear ribonucleoprotein A0</fullName>
    </submittedName>
</protein>
<dbReference type="Proteomes" id="UP000515160">
    <property type="component" value="Chromosome 2R"/>
</dbReference>
<keyword evidence="3" id="KW-0687">Ribonucleoprotein</keyword>
<sequence>MRGMCLNMPLATMLLLLFLSMLLLGTHLTEAAAVNDVDVAAAAVDKDVAPAGGVVKTDLLSLEQEIGGNPAATQGARRARFLLGLGVGIGPGLGLGLGPGYGYGYGGYGAGYGWGYPSYGGYYGSPYYGAGYYPYKQIIIG</sequence>
<evidence type="ECO:0000256" key="1">
    <source>
        <dbReference type="SAM" id="SignalP"/>
    </source>
</evidence>
<evidence type="ECO:0000313" key="2">
    <source>
        <dbReference type="Proteomes" id="UP000515160"/>
    </source>
</evidence>
<dbReference type="GeneID" id="117574762"/>
<proteinExistence type="predicted"/>